<evidence type="ECO:0000256" key="9">
    <source>
        <dbReference type="ARBA" id="ARBA00023204"/>
    </source>
</evidence>
<dbReference type="AlphaFoldDB" id="A0A6G2DY35"/>
<evidence type="ECO:0000256" key="8">
    <source>
        <dbReference type="ARBA" id="ARBA00023125"/>
    </source>
</evidence>
<dbReference type="Proteomes" id="UP000490982">
    <property type="component" value="Unassembled WGS sequence"/>
</dbReference>
<sequence>RYTMLSLVNSARKQLFLSAPSLFNESESKESAYLQELIHFGFRRREKRMNHKGLSKEDMGSYLSLLSRLVAYHPQGEISDT</sequence>
<feature type="non-terminal residue" evidence="10">
    <location>
        <position position="1"/>
    </location>
</feature>
<keyword evidence="5" id="KW-0347">Helicase</keyword>
<dbReference type="GO" id="GO:0003677">
    <property type="term" value="F:DNA binding"/>
    <property type="evidence" value="ECO:0007669"/>
    <property type="project" value="UniProtKB-KW"/>
</dbReference>
<evidence type="ECO:0000256" key="2">
    <source>
        <dbReference type="ARBA" id="ARBA00022741"/>
    </source>
</evidence>
<name>A0A6G2DY35_STREE</name>
<feature type="non-terminal residue" evidence="10">
    <location>
        <position position="81"/>
    </location>
</feature>
<evidence type="ECO:0000313" key="10">
    <source>
        <dbReference type="EMBL" id="MTW25915.1"/>
    </source>
</evidence>
<keyword evidence="7" id="KW-0067">ATP-binding</keyword>
<evidence type="ECO:0000256" key="1">
    <source>
        <dbReference type="ARBA" id="ARBA00022722"/>
    </source>
</evidence>
<keyword evidence="6" id="KW-0269">Exonuclease</keyword>
<gene>
    <name evidence="10" type="ORF">GM537_14155</name>
</gene>
<keyword evidence="8" id="KW-0238">DNA-binding</keyword>
<dbReference type="GO" id="GO:0004527">
    <property type="term" value="F:exonuclease activity"/>
    <property type="evidence" value="ECO:0007669"/>
    <property type="project" value="UniProtKB-KW"/>
</dbReference>
<keyword evidence="4" id="KW-0378">Hydrolase</keyword>
<evidence type="ECO:0000256" key="5">
    <source>
        <dbReference type="ARBA" id="ARBA00022806"/>
    </source>
</evidence>
<keyword evidence="3" id="KW-0227">DNA damage</keyword>
<dbReference type="RefSeq" id="WP_155459818.1">
    <property type="nucleotide sequence ID" value="NZ_WNHS01000886.1"/>
</dbReference>
<protein>
    <submittedName>
        <fullName evidence="10">Uncharacterized protein</fullName>
    </submittedName>
</protein>
<proteinExistence type="predicted"/>
<dbReference type="GO" id="GO:0006310">
    <property type="term" value="P:DNA recombination"/>
    <property type="evidence" value="ECO:0007669"/>
    <property type="project" value="TreeGrafter"/>
</dbReference>
<evidence type="ECO:0000256" key="4">
    <source>
        <dbReference type="ARBA" id="ARBA00022801"/>
    </source>
</evidence>
<evidence type="ECO:0000256" key="3">
    <source>
        <dbReference type="ARBA" id="ARBA00022763"/>
    </source>
</evidence>
<dbReference type="PANTHER" id="PTHR30591">
    <property type="entry name" value="RECBCD ENZYME SUBUNIT RECC"/>
    <property type="match status" value="1"/>
</dbReference>
<dbReference type="EMBL" id="WNHS01000886">
    <property type="protein sequence ID" value="MTW25915.1"/>
    <property type="molecule type" value="Genomic_DNA"/>
</dbReference>
<keyword evidence="1" id="KW-0540">Nuclease</keyword>
<organism evidence="10 11">
    <name type="scientific">Streptococcus pneumoniae</name>
    <dbReference type="NCBI Taxonomy" id="1313"/>
    <lineage>
        <taxon>Bacteria</taxon>
        <taxon>Bacillati</taxon>
        <taxon>Bacillota</taxon>
        <taxon>Bacilli</taxon>
        <taxon>Lactobacillales</taxon>
        <taxon>Streptococcaceae</taxon>
        <taxon>Streptococcus</taxon>
    </lineage>
</organism>
<keyword evidence="2" id="KW-0547">Nucleotide-binding</keyword>
<dbReference type="PANTHER" id="PTHR30591:SF1">
    <property type="entry name" value="RECBCD ENZYME SUBUNIT RECC"/>
    <property type="match status" value="1"/>
</dbReference>
<keyword evidence="9" id="KW-0234">DNA repair</keyword>
<dbReference type="GO" id="GO:0006281">
    <property type="term" value="P:DNA repair"/>
    <property type="evidence" value="ECO:0007669"/>
    <property type="project" value="UniProtKB-KW"/>
</dbReference>
<evidence type="ECO:0000313" key="11">
    <source>
        <dbReference type="Proteomes" id="UP000490982"/>
    </source>
</evidence>
<evidence type="ECO:0000256" key="6">
    <source>
        <dbReference type="ARBA" id="ARBA00022839"/>
    </source>
</evidence>
<comment type="caution">
    <text evidence="10">The sequence shown here is derived from an EMBL/GenBank/DDBJ whole genome shotgun (WGS) entry which is preliminary data.</text>
</comment>
<dbReference type="GO" id="GO:0004386">
    <property type="term" value="F:helicase activity"/>
    <property type="evidence" value="ECO:0007669"/>
    <property type="project" value="UniProtKB-KW"/>
</dbReference>
<evidence type="ECO:0000256" key="7">
    <source>
        <dbReference type="ARBA" id="ARBA00022840"/>
    </source>
</evidence>
<dbReference type="GO" id="GO:0005524">
    <property type="term" value="F:ATP binding"/>
    <property type="evidence" value="ECO:0007669"/>
    <property type="project" value="UniProtKB-KW"/>
</dbReference>
<reference evidence="10 11" key="1">
    <citation type="submission" date="2019-11" db="EMBL/GenBank/DDBJ databases">
        <title>Growth characteristics of pneumococcus vary with the chemical composition of the capsule and with environmental conditions.</title>
        <authorList>
            <person name="Tothpal A."/>
            <person name="Desobry K."/>
            <person name="Joshi S."/>
            <person name="Wyllie A.L."/>
            <person name="Weinberger D.M."/>
        </authorList>
    </citation>
    <scope>NUCLEOTIDE SEQUENCE [LARGE SCALE GENOMIC DNA]</scope>
    <source>
        <strain evidence="11">pnumococcus23A</strain>
    </source>
</reference>
<accession>A0A6G2DY35</accession>